<proteinExistence type="predicted"/>
<sequence length="261" mass="30630">EESGASIRCLSSSVMKLHCNEYAPFLGPEYNTIDQYCATEVDPMYREADQLPIVSLSRFLQFPVEIVYIDQSPESQSPGSVNYNQRLKRSGEWPLSDAPACMATKRGFPRKEPVREEMVRNKTLDEMENVQATYERNNRWGAKLKKSPFTKDLVAQLEQAQRLAEEREMEEKREARERYVRHRDARNLIFKRAVADGDRLEMLRREKRVLLENERRLAAMCDVEKTNAKALRIHEERQQKEIERQQRLLQKKISAVMDGKH</sequence>
<name>A0A7J6U0J5_PEROL</name>
<dbReference type="EMBL" id="JABANM010003744">
    <property type="protein sequence ID" value="KAF4750327.1"/>
    <property type="molecule type" value="Genomic_DNA"/>
</dbReference>
<dbReference type="GO" id="GO:0043130">
    <property type="term" value="F:ubiquitin binding"/>
    <property type="evidence" value="ECO:0007669"/>
    <property type="project" value="TreeGrafter"/>
</dbReference>
<gene>
    <name evidence="2" type="primary">OTUB1_1</name>
    <name evidence="2" type="ORF">FOZ62_004679</name>
</gene>
<dbReference type="AlphaFoldDB" id="A0A7J6U0J5"/>
<organism evidence="2 3">
    <name type="scientific">Perkinsus olseni</name>
    <name type="common">Perkinsus atlanticus</name>
    <dbReference type="NCBI Taxonomy" id="32597"/>
    <lineage>
        <taxon>Eukaryota</taxon>
        <taxon>Sar</taxon>
        <taxon>Alveolata</taxon>
        <taxon>Perkinsozoa</taxon>
        <taxon>Perkinsea</taxon>
        <taxon>Perkinsida</taxon>
        <taxon>Perkinsidae</taxon>
        <taxon>Perkinsus</taxon>
    </lineage>
</organism>
<dbReference type="GO" id="GO:0005634">
    <property type="term" value="C:nucleus"/>
    <property type="evidence" value="ECO:0007669"/>
    <property type="project" value="TreeGrafter"/>
</dbReference>
<reference evidence="2 3" key="1">
    <citation type="submission" date="2020-04" db="EMBL/GenBank/DDBJ databases">
        <title>Perkinsus olseni comparative genomics.</title>
        <authorList>
            <person name="Bogema D.R."/>
        </authorList>
    </citation>
    <scope>NUCLEOTIDE SEQUENCE [LARGE SCALE GENOMIC DNA]</scope>
    <source>
        <strain evidence="2">ATCC PRA-205</strain>
    </source>
</reference>
<evidence type="ECO:0000313" key="3">
    <source>
        <dbReference type="Proteomes" id="UP000574390"/>
    </source>
</evidence>
<keyword evidence="1" id="KW-0175">Coiled coil</keyword>
<dbReference type="Pfam" id="PF10275">
    <property type="entry name" value="Peptidase_C65"/>
    <property type="match status" value="1"/>
</dbReference>
<dbReference type="Gene3D" id="1.20.1300.20">
    <property type="entry name" value="Peptidase C65 Otubain, subdomain 2"/>
    <property type="match status" value="1"/>
</dbReference>
<dbReference type="SUPFAM" id="SSF54001">
    <property type="entry name" value="Cysteine proteinases"/>
    <property type="match status" value="1"/>
</dbReference>
<dbReference type="GO" id="GO:0071108">
    <property type="term" value="P:protein K48-linked deubiquitination"/>
    <property type="evidence" value="ECO:0007669"/>
    <property type="project" value="TreeGrafter"/>
</dbReference>
<dbReference type="InterPro" id="IPR038765">
    <property type="entry name" value="Papain-like_cys_pep_sf"/>
</dbReference>
<evidence type="ECO:0000256" key="1">
    <source>
        <dbReference type="SAM" id="Coils"/>
    </source>
</evidence>
<dbReference type="PANTHER" id="PTHR12931">
    <property type="entry name" value="UBIQUITIN THIOLESTERASE PROTEIN OTUB"/>
    <property type="match status" value="1"/>
</dbReference>
<evidence type="ECO:0000313" key="2">
    <source>
        <dbReference type="EMBL" id="KAF4750327.1"/>
    </source>
</evidence>
<feature type="non-terminal residue" evidence="2">
    <location>
        <position position="261"/>
    </location>
</feature>
<dbReference type="GO" id="GO:0004843">
    <property type="term" value="F:cysteine-type deubiquitinase activity"/>
    <property type="evidence" value="ECO:0007669"/>
    <property type="project" value="TreeGrafter"/>
</dbReference>
<comment type="caution">
    <text evidence="2">The sequence shown here is derived from an EMBL/GenBank/DDBJ whole genome shotgun (WGS) entry which is preliminary data.</text>
</comment>
<dbReference type="PANTHER" id="PTHR12931:SF15">
    <property type="entry name" value="UBIQUITIN THIOESTERASE OTUBAIN-LIKE"/>
    <property type="match status" value="1"/>
</dbReference>
<dbReference type="Proteomes" id="UP000574390">
    <property type="component" value="Unassembled WGS sequence"/>
</dbReference>
<dbReference type="InterPro" id="IPR019400">
    <property type="entry name" value="Peptidase_C65_otubain"/>
</dbReference>
<accession>A0A7J6U0J5</accession>
<dbReference type="InterPro" id="IPR042467">
    <property type="entry name" value="Peptidase_C65_otubain_sub2"/>
</dbReference>
<protein>
    <submittedName>
        <fullName evidence="2">OTU domain, ubiquitin aldehyde binding</fullName>
    </submittedName>
</protein>
<feature type="coiled-coil region" evidence="1">
    <location>
        <begin position="150"/>
        <end position="177"/>
    </location>
</feature>